<dbReference type="SMART" id="SM00382">
    <property type="entry name" value="AAA"/>
    <property type="match status" value="1"/>
</dbReference>
<dbReference type="InterPro" id="IPR011704">
    <property type="entry name" value="ATPase_dyneun-rel_AAA"/>
</dbReference>
<reference evidence="2" key="1">
    <citation type="submission" date="2018-06" db="EMBL/GenBank/DDBJ databases">
        <authorList>
            <person name="Zhirakovskaya E."/>
        </authorList>
    </citation>
    <scope>NUCLEOTIDE SEQUENCE</scope>
</reference>
<evidence type="ECO:0000259" key="1">
    <source>
        <dbReference type="SMART" id="SM00382"/>
    </source>
</evidence>
<dbReference type="SUPFAM" id="SSF52540">
    <property type="entry name" value="P-loop containing nucleoside triphosphate hydrolases"/>
    <property type="match status" value="1"/>
</dbReference>
<dbReference type="GO" id="GO:0016887">
    <property type="term" value="F:ATP hydrolysis activity"/>
    <property type="evidence" value="ECO:0007669"/>
    <property type="project" value="InterPro"/>
</dbReference>
<dbReference type="EMBL" id="UOFN01000051">
    <property type="protein sequence ID" value="VAW75819.1"/>
    <property type="molecule type" value="Genomic_DNA"/>
</dbReference>
<dbReference type="CDD" id="cd00009">
    <property type="entry name" value="AAA"/>
    <property type="match status" value="1"/>
</dbReference>
<sequence length="381" mass="42368">MNFYCGHAIQSRIQYHVAPLLVTVDRHRLTGADMRPLQLLTILETEFESVQHGQHTPVMLWGPPGVGKSQIVAQIAECHQVPVIDIRLSQMEPTDLRGIPFRVGDNVEWAVPAMLPDTERHGENGILFLDEITSVPPSVSAAAYQLILDRRLGAYEVPAGWAIFAAGNRQGDRGVTYSMPAPLANRFSHYELDVNLDDWVAWAYSAGIDERLIAFLRFRPELLFEFDPAHNPVAFPSPRSWEFAHRALQKFGSNPSVLVEALQACVGPAAGIELHAFVDNLDKLPDIDAITRGEKVGVPKETDLQYAVASALVGRSIRVRNDDDAEKVFGHIIDYAGAFPQREMGVMLISDMHRAIGQDLFQVPQFSKWAKAVADVMLFEL</sequence>
<dbReference type="InterPro" id="IPR003593">
    <property type="entry name" value="AAA+_ATPase"/>
</dbReference>
<feature type="domain" description="AAA+ ATPase" evidence="1">
    <location>
        <begin position="54"/>
        <end position="197"/>
    </location>
</feature>
<gene>
    <name evidence="2" type="ORF">MNBD_GAMMA15-2503</name>
</gene>
<dbReference type="Pfam" id="PF07728">
    <property type="entry name" value="AAA_5"/>
    <property type="match status" value="1"/>
</dbReference>
<dbReference type="InterPro" id="IPR027417">
    <property type="entry name" value="P-loop_NTPase"/>
</dbReference>
<accession>A0A3B0YNH0</accession>
<dbReference type="GO" id="GO:0005524">
    <property type="term" value="F:ATP binding"/>
    <property type="evidence" value="ECO:0007669"/>
    <property type="project" value="InterPro"/>
</dbReference>
<protein>
    <recommendedName>
        <fullName evidence="1">AAA+ ATPase domain-containing protein</fullName>
    </recommendedName>
</protein>
<dbReference type="Gene3D" id="3.40.50.300">
    <property type="entry name" value="P-loop containing nucleotide triphosphate hydrolases"/>
    <property type="match status" value="1"/>
</dbReference>
<proteinExistence type="predicted"/>
<name>A0A3B0YNH0_9ZZZZ</name>
<evidence type="ECO:0000313" key="2">
    <source>
        <dbReference type="EMBL" id="VAW75819.1"/>
    </source>
</evidence>
<organism evidence="2">
    <name type="scientific">hydrothermal vent metagenome</name>
    <dbReference type="NCBI Taxonomy" id="652676"/>
    <lineage>
        <taxon>unclassified sequences</taxon>
        <taxon>metagenomes</taxon>
        <taxon>ecological metagenomes</taxon>
    </lineage>
</organism>
<dbReference type="AlphaFoldDB" id="A0A3B0YNH0"/>